<keyword evidence="4" id="KW-1185">Reference proteome</keyword>
<evidence type="ECO:0000259" key="2">
    <source>
        <dbReference type="PROSITE" id="PS50011"/>
    </source>
</evidence>
<dbReference type="OrthoDB" id="4062651at2759"/>
<feature type="compositionally biased region" description="Pro residues" evidence="1">
    <location>
        <begin position="1"/>
        <end position="10"/>
    </location>
</feature>
<dbReference type="PROSITE" id="PS00108">
    <property type="entry name" value="PROTEIN_KINASE_ST"/>
    <property type="match status" value="1"/>
</dbReference>
<feature type="region of interest" description="Disordered" evidence="1">
    <location>
        <begin position="1"/>
        <end position="24"/>
    </location>
</feature>
<gene>
    <name evidence="3" type="ORF">M409DRAFT_25589</name>
</gene>
<dbReference type="InterPro" id="IPR052751">
    <property type="entry name" value="Plant_MAPKKK"/>
</dbReference>
<evidence type="ECO:0000313" key="3">
    <source>
        <dbReference type="EMBL" id="KAF2164245.1"/>
    </source>
</evidence>
<dbReference type="AlphaFoldDB" id="A0A6A6CB36"/>
<dbReference type="InterPro" id="IPR011009">
    <property type="entry name" value="Kinase-like_dom_sf"/>
</dbReference>
<reference evidence="3" key="1">
    <citation type="journal article" date="2020" name="Stud. Mycol.">
        <title>101 Dothideomycetes genomes: a test case for predicting lifestyles and emergence of pathogens.</title>
        <authorList>
            <person name="Haridas S."/>
            <person name="Albert R."/>
            <person name="Binder M."/>
            <person name="Bloem J."/>
            <person name="Labutti K."/>
            <person name="Salamov A."/>
            <person name="Andreopoulos B."/>
            <person name="Baker S."/>
            <person name="Barry K."/>
            <person name="Bills G."/>
            <person name="Bluhm B."/>
            <person name="Cannon C."/>
            <person name="Castanera R."/>
            <person name="Culley D."/>
            <person name="Daum C."/>
            <person name="Ezra D."/>
            <person name="Gonzalez J."/>
            <person name="Henrissat B."/>
            <person name="Kuo A."/>
            <person name="Liang C."/>
            <person name="Lipzen A."/>
            <person name="Lutzoni F."/>
            <person name="Magnuson J."/>
            <person name="Mondo S."/>
            <person name="Nolan M."/>
            <person name="Ohm R."/>
            <person name="Pangilinan J."/>
            <person name="Park H.-J."/>
            <person name="Ramirez L."/>
            <person name="Alfaro M."/>
            <person name="Sun H."/>
            <person name="Tritt A."/>
            <person name="Yoshinaga Y."/>
            <person name="Zwiers L.-H."/>
            <person name="Turgeon B."/>
            <person name="Goodwin S."/>
            <person name="Spatafora J."/>
            <person name="Crous P."/>
            <person name="Grigoriev I."/>
        </authorList>
    </citation>
    <scope>NUCLEOTIDE SEQUENCE</scope>
    <source>
        <strain evidence="3">ATCC 36951</strain>
    </source>
</reference>
<dbReference type="InterPro" id="IPR008271">
    <property type="entry name" value="Ser/Thr_kinase_AS"/>
</dbReference>
<dbReference type="GeneID" id="54561031"/>
<dbReference type="SMART" id="SM00220">
    <property type="entry name" value="S_TKc"/>
    <property type="match status" value="1"/>
</dbReference>
<organism evidence="3 4">
    <name type="scientific">Zasmidium cellare ATCC 36951</name>
    <dbReference type="NCBI Taxonomy" id="1080233"/>
    <lineage>
        <taxon>Eukaryota</taxon>
        <taxon>Fungi</taxon>
        <taxon>Dikarya</taxon>
        <taxon>Ascomycota</taxon>
        <taxon>Pezizomycotina</taxon>
        <taxon>Dothideomycetes</taxon>
        <taxon>Dothideomycetidae</taxon>
        <taxon>Mycosphaerellales</taxon>
        <taxon>Mycosphaerellaceae</taxon>
        <taxon>Zasmidium</taxon>
    </lineage>
</organism>
<dbReference type="Pfam" id="PF00069">
    <property type="entry name" value="Pkinase"/>
    <property type="match status" value="1"/>
</dbReference>
<dbReference type="CDD" id="cd00180">
    <property type="entry name" value="PKc"/>
    <property type="match status" value="1"/>
</dbReference>
<evidence type="ECO:0000313" key="4">
    <source>
        <dbReference type="Proteomes" id="UP000799537"/>
    </source>
</evidence>
<dbReference type="GO" id="GO:0007165">
    <property type="term" value="P:signal transduction"/>
    <property type="evidence" value="ECO:0007669"/>
    <property type="project" value="TreeGrafter"/>
</dbReference>
<dbReference type="Gene3D" id="3.30.200.20">
    <property type="entry name" value="Phosphorylase Kinase, domain 1"/>
    <property type="match status" value="1"/>
</dbReference>
<dbReference type="GO" id="GO:0004672">
    <property type="term" value="F:protein kinase activity"/>
    <property type="evidence" value="ECO:0007669"/>
    <property type="project" value="InterPro"/>
</dbReference>
<dbReference type="SUPFAM" id="SSF56112">
    <property type="entry name" value="Protein kinase-like (PK-like)"/>
    <property type="match status" value="1"/>
</dbReference>
<dbReference type="PANTHER" id="PTHR48011">
    <property type="entry name" value="CCR4-NOT TRANSCRIPTIONAL COMPLEX SUBUNIT CAF120-RELATED"/>
    <property type="match status" value="1"/>
</dbReference>
<dbReference type="EMBL" id="ML993605">
    <property type="protein sequence ID" value="KAF2164245.1"/>
    <property type="molecule type" value="Genomic_DNA"/>
</dbReference>
<accession>A0A6A6CB36</accession>
<feature type="domain" description="Protein kinase" evidence="2">
    <location>
        <begin position="30"/>
        <end position="344"/>
    </location>
</feature>
<dbReference type="Gene3D" id="1.10.510.10">
    <property type="entry name" value="Transferase(Phosphotransferase) domain 1"/>
    <property type="match status" value="1"/>
</dbReference>
<dbReference type="GO" id="GO:0005524">
    <property type="term" value="F:ATP binding"/>
    <property type="evidence" value="ECO:0007669"/>
    <property type="project" value="InterPro"/>
</dbReference>
<evidence type="ECO:0000256" key="1">
    <source>
        <dbReference type="SAM" id="MobiDB-lite"/>
    </source>
</evidence>
<dbReference type="Proteomes" id="UP000799537">
    <property type="component" value="Unassembled WGS sequence"/>
</dbReference>
<name>A0A6A6CB36_ZASCE</name>
<dbReference type="RefSeq" id="XP_033665134.1">
    <property type="nucleotide sequence ID" value="XM_033807759.1"/>
</dbReference>
<proteinExistence type="predicted"/>
<sequence length="344" mass="39665">MRLYWPPGPNGNPTRAPLNKHERKTNPEHAFKQTLVSWSRKSEVHSAKFLREDGTHEHVAVKSVPLEAEHEKRVLEEFRQLADLDHCHIIAALGVFIEDQIPGSARIGILLFPLAPLNMEQYLYMISDHNRACKPGIEWRMFHDMKVFVSYFACLCQAVIYLHDLDNPIKHRDIKPENILIHGGTVILADFDIAKQYTNRELAYTEGPTHSTPRYAPQNVKDEEPRGLEWDVVCLGFVFLEMASVMMGETMQDLIAALENKYYSDALSSRLIHGWLKKLKLKATEQDNTQWPRDCFMPHEKKATDEILMAKADRVRRRFCLRPGSAFLVFVRRTAATATLEEQM</sequence>
<dbReference type="PANTHER" id="PTHR48011:SF4">
    <property type="entry name" value="MITOGEN-ACTIVATED PROTEIN KINASE KINASE KINASE 19"/>
    <property type="match status" value="1"/>
</dbReference>
<dbReference type="InterPro" id="IPR000719">
    <property type="entry name" value="Prot_kinase_dom"/>
</dbReference>
<protein>
    <recommendedName>
        <fullName evidence="2">Protein kinase domain-containing protein</fullName>
    </recommendedName>
</protein>
<dbReference type="PROSITE" id="PS50011">
    <property type="entry name" value="PROTEIN_KINASE_DOM"/>
    <property type="match status" value="1"/>
</dbReference>